<feature type="region of interest" description="Disordered" evidence="1">
    <location>
        <begin position="1121"/>
        <end position="1206"/>
    </location>
</feature>
<sequence>MGPTFDPNNSQPNYGIHDDSMMRDDEDDEGVLGASLSVRDTATDDEYATPPNQKIPLQDLEEVMSQYDDGIALEDASKLWDDEMLPPLVEDPSKLWDDDNDILPSHAVSDLSADLDDQSHLWDEAAFRREEPSEFDDAEEAGELDTLERNNLSEFGDTEQDTEDVDAAGETDDEDPPAMTQQGGGQRDPMDPRDIITDGRKRAIKLTPRATRTTYVSAAERGPGVEIPPMEDEDESDRPPQSPSPTRAGRPLPSLEPLEHGELHYSDGSDGPVLSLRIENMAKDDPEHDVYKIPMTDIREKPSAGLPSVAQYLIHRSQGQNVKPADYGITTPVRGSTYRTADEIDDDGDGANAAEFDHYDIHQLPSTPLPGRPLAVALDVVDCGLKLLSSVRSSLANLAGVSESFIQARWDKQKGKTGKGVGQGRWRTFLRYYHGRPDAIMEQTGVTLAEGEEKWSNAVAARCYEKFKELFPETHQDILDHLTGLVELERQGQTVHQRNNEWDKFHSKALMLMDEGHEKGFETYMLACGSNIHQDKGLAFIEESECAEGFLSDKMGVKHSDYLGHFISFVQNKVSDTIIEDSREASPSKPAKASRDAGASKPSKSSKPPVPSKSSSVNPPSVNPPSVISLSSEHDEPPSGGLLGRDRYHQARQLLAAAALTVGLSLNVHQFPWSTLATTLAEGSCRLINYPIGVPFPGKEKKSAKPRGITSMPAAYIDTLIKSLSPSQPQKLQFELISEKEKASTATAKLPVIINAAPQPHSKVVRGSRMLADGSVDTLGPLKLHRGHPDVEDNFVGSVDEDAPSAARTRIKKRKQPTAADSDADKLGPRVLRSKGKSKGKGSPAIVISDDEQQDQTESGAQRKRLRRKNTIAASNEAPVAPATSHPEGQATYDTTKRRQVSFSPAETLPPLKKARSVVEVVIPTPRKKVPNAEITPKADVRAPGATTSNTDSSAAASTSRTSSMPEATSMPKAIRKAASNLTAAATAASDPKPAVRGAARSNRSKQSGTASASKDAAPRASSASKDADSRMDAPVVLSTPEESSAVETSKGTDRSAPRPRPSKGAMPKAAANGASKQASKLAKTSSPVASKTNTVPSDPASTAAAKILPVATKTTVALAPSDPLPEAAAKTSPGAAEVRAVPATSNPSTATTRPESQEQVHGTGVPNTLAAAKKITGERAMPTHPETQETPTHSEAQEQVPSLKASIATSSEVSAATLNVPVLAKEAITVRPIPRRLPPSTTTGSLDTVQPYEGLPRRTALAVPQTGGHGHAGAGEHHGGGDAERYNLHTGLPQGQSHDRPWRHYNRPSRSMLEVEHDAPAALGPLRSPLEPTRPSLPRERSQDGREYHPPPRSTTESQAGTTGDWQEWEYIPRTPIPRTPIPRTPEPHWEPSRDGGRMYGHEFHHDRNYRERSHDSGRGRVYEHNQPREHDIHRRAYYDHDDYHDRRPYRELRRYSPERGYSREPRYVYTSRDRDYMYEPEPHGRRHLRPPSPYEHTRRSHSRGRGRSPYAPPLASGSRRSPEHDHFPPHAPGSRTPVLPHSEGMPSLENLENVPPSLENE</sequence>
<feature type="compositionally biased region" description="Basic and acidic residues" evidence="1">
    <location>
        <begin position="1387"/>
        <end position="1441"/>
    </location>
</feature>
<feature type="compositionally biased region" description="Polar residues" evidence="1">
    <location>
        <begin position="1144"/>
        <end position="1161"/>
    </location>
</feature>
<dbReference type="GeneID" id="59379663"/>
<feature type="compositionally biased region" description="Low complexity" evidence="1">
    <location>
        <begin position="946"/>
        <end position="964"/>
    </location>
</feature>
<feature type="region of interest" description="Disordered" evidence="1">
    <location>
        <begin position="122"/>
        <end position="271"/>
    </location>
</feature>
<feature type="region of interest" description="Disordered" evidence="1">
    <location>
        <begin position="1"/>
        <end position="53"/>
    </location>
</feature>
<protein>
    <submittedName>
        <fullName evidence="2">Uncharacterized protein</fullName>
    </submittedName>
</protein>
<feature type="compositionally biased region" description="Polar residues" evidence="1">
    <location>
        <begin position="1240"/>
        <end position="1249"/>
    </location>
</feature>
<feature type="region of interest" description="Disordered" evidence="1">
    <location>
        <begin position="1465"/>
        <end position="1563"/>
    </location>
</feature>
<dbReference type="OrthoDB" id="3069167at2759"/>
<feature type="compositionally biased region" description="Low complexity" evidence="1">
    <location>
        <begin position="600"/>
        <end position="631"/>
    </location>
</feature>
<feature type="compositionally biased region" description="Low complexity" evidence="1">
    <location>
        <begin position="977"/>
        <end position="995"/>
    </location>
</feature>
<evidence type="ECO:0000256" key="1">
    <source>
        <dbReference type="SAM" id="MobiDB-lite"/>
    </source>
</evidence>
<feature type="region of interest" description="Disordered" evidence="1">
    <location>
        <begin position="782"/>
        <end position="1103"/>
    </location>
</feature>
<feature type="compositionally biased region" description="Acidic residues" evidence="1">
    <location>
        <begin position="133"/>
        <end position="145"/>
    </location>
</feature>
<reference evidence="2" key="1">
    <citation type="submission" date="2019-07" db="EMBL/GenBank/DDBJ databases">
        <authorList>
            <person name="Palmer J.M."/>
        </authorList>
    </citation>
    <scope>NUCLEOTIDE SEQUENCE</scope>
    <source>
        <strain evidence="2">PC9</strain>
    </source>
</reference>
<evidence type="ECO:0000313" key="3">
    <source>
        <dbReference type="Proteomes" id="UP000623687"/>
    </source>
</evidence>
<feature type="region of interest" description="Disordered" evidence="1">
    <location>
        <begin position="1321"/>
        <end position="1441"/>
    </location>
</feature>
<feature type="compositionally biased region" description="Low complexity" evidence="1">
    <location>
        <begin position="1011"/>
        <end position="1025"/>
    </location>
</feature>
<feature type="compositionally biased region" description="Polar residues" evidence="1">
    <location>
        <begin position="1355"/>
        <end position="1366"/>
    </location>
</feature>
<feature type="compositionally biased region" description="Polar residues" evidence="1">
    <location>
        <begin position="1"/>
        <end position="13"/>
    </location>
</feature>
<feature type="compositionally biased region" description="Basic and acidic residues" evidence="1">
    <location>
        <begin position="1338"/>
        <end position="1351"/>
    </location>
</feature>
<feature type="compositionally biased region" description="Polar residues" evidence="1">
    <location>
        <begin position="1075"/>
        <end position="1101"/>
    </location>
</feature>
<comment type="caution">
    <text evidence="2">The sequence shown here is derived from an EMBL/GenBank/DDBJ whole genome shotgun (WGS) entry which is preliminary data.</text>
</comment>
<dbReference type="EMBL" id="JACETU010000007">
    <property type="protein sequence ID" value="KAF7424538.1"/>
    <property type="molecule type" value="Genomic_DNA"/>
</dbReference>
<feature type="region of interest" description="Disordered" evidence="1">
    <location>
        <begin position="1235"/>
        <end position="1306"/>
    </location>
</feature>
<feature type="compositionally biased region" description="Basic and acidic residues" evidence="1">
    <location>
        <begin position="1275"/>
        <end position="1288"/>
    </location>
</feature>
<feature type="compositionally biased region" description="Basic and acidic residues" evidence="1">
    <location>
        <begin position="257"/>
        <end position="267"/>
    </location>
</feature>
<name>A0A8H6ZMP3_PLEOS</name>
<dbReference type="VEuPathDB" id="FungiDB:PC9H_009845"/>
<feature type="region of interest" description="Disordered" evidence="1">
    <location>
        <begin position="581"/>
        <end position="644"/>
    </location>
</feature>
<feature type="compositionally biased region" description="Low complexity" evidence="1">
    <location>
        <begin position="1183"/>
        <end position="1194"/>
    </location>
</feature>
<dbReference type="Proteomes" id="UP000623687">
    <property type="component" value="Unassembled WGS sequence"/>
</dbReference>
<proteinExistence type="predicted"/>
<feature type="compositionally biased region" description="Basic and acidic residues" evidence="1">
    <location>
        <begin position="188"/>
        <end position="201"/>
    </location>
</feature>
<feature type="compositionally biased region" description="Acidic residues" evidence="1">
    <location>
        <begin position="156"/>
        <end position="176"/>
    </location>
</feature>
<organism evidence="2 3">
    <name type="scientific">Pleurotus ostreatus</name>
    <name type="common">Oyster mushroom</name>
    <name type="synonym">White-rot fungus</name>
    <dbReference type="NCBI Taxonomy" id="5322"/>
    <lineage>
        <taxon>Eukaryota</taxon>
        <taxon>Fungi</taxon>
        <taxon>Dikarya</taxon>
        <taxon>Basidiomycota</taxon>
        <taxon>Agaricomycotina</taxon>
        <taxon>Agaricomycetes</taxon>
        <taxon>Agaricomycetidae</taxon>
        <taxon>Agaricales</taxon>
        <taxon>Pleurotineae</taxon>
        <taxon>Pleurotaceae</taxon>
        <taxon>Pleurotus</taxon>
    </lineage>
</organism>
<feature type="compositionally biased region" description="Basic and acidic residues" evidence="1">
    <location>
        <begin position="1465"/>
        <end position="1485"/>
    </location>
</feature>
<feature type="compositionally biased region" description="Pro residues" evidence="1">
    <location>
        <begin position="1376"/>
        <end position="1386"/>
    </location>
</feature>
<evidence type="ECO:0000313" key="2">
    <source>
        <dbReference type="EMBL" id="KAF7424538.1"/>
    </source>
</evidence>
<feature type="compositionally biased region" description="Polar residues" evidence="1">
    <location>
        <begin position="1041"/>
        <end position="1050"/>
    </location>
</feature>
<keyword evidence="3" id="KW-1185">Reference proteome</keyword>
<accession>A0A8H6ZMP3</accession>
<dbReference type="RefSeq" id="XP_036628732.1">
    <property type="nucleotide sequence ID" value="XM_036779343.1"/>
</dbReference>
<gene>
    <name evidence="2" type="ORF">PC9H_009845</name>
</gene>
<feature type="compositionally biased region" description="Basic and acidic residues" evidence="1">
    <location>
        <begin position="122"/>
        <end position="132"/>
    </location>
</feature>